<dbReference type="HOGENOM" id="CLU_087528_2_0_9"/>
<evidence type="ECO:0000256" key="1">
    <source>
        <dbReference type="SAM" id="Phobius"/>
    </source>
</evidence>
<keyword evidence="1" id="KW-0812">Transmembrane</keyword>
<dbReference type="STRING" id="1126833.VN24_04400"/>
<keyword evidence="3" id="KW-1185">Reference proteome</keyword>
<feature type="transmembrane region" description="Helical" evidence="1">
    <location>
        <begin position="167"/>
        <end position="187"/>
    </location>
</feature>
<accession>A0A0D5NRH2</accession>
<feature type="transmembrane region" description="Helical" evidence="1">
    <location>
        <begin position="50"/>
        <end position="67"/>
    </location>
</feature>
<evidence type="ECO:0008006" key="4">
    <source>
        <dbReference type="Google" id="ProtNLM"/>
    </source>
</evidence>
<keyword evidence="1" id="KW-1133">Transmembrane helix</keyword>
<dbReference type="KEGG" id="pbj:VN24_04400"/>
<dbReference type="PATRIC" id="fig|1126833.4.peg.970"/>
<dbReference type="Pfam" id="PF09997">
    <property type="entry name" value="DUF2238"/>
    <property type="match status" value="1"/>
</dbReference>
<name>A0A0D5NRH2_9BACL</name>
<reference evidence="2 3" key="1">
    <citation type="journal article" date="2015" name="J. Biotechnol.">
        <title>Complete genome sequence of Paenibacillus beijingensis 7188(T) (=DSM 24997(T)), a novel rhizobacterium from jujube garden soil.</title>
        <authorList>
            <person name="Kwak Y."/>
            <person name="Shin J.H."/>
        </authorList>
    </citation>
    <scope>NUCLEOTIDE SEQUENCE [LARGE SCALE GENOMIC DNA]</scope>
    <source>
        <strain evidence="2 3">DSM 24997</strain>
    </source>
</reference>
<feature type="transmembrane region" description="Helical" evidence="1">
    <location>
        <begin position="29"/>
        <end position="45"/>
    </location>
</feature>
<dbReference type="Proteomes" id="UP000032633">
    <property type="component" value="Chromosome"/>
</dbReference>
<organism evidence="2 3">
    <name type="scientific">Paenibacillus beijingensis</name>
    <dbReference type="NCBI Taxonomy" id="1126833"/>
    <lineage>
        <taxon>Bacteria</taxon>
        <taxon>Bacillati</taxon>
        <taxon>Bacillota</taxon>
        <taxon>Bacilli</taxon>
        <taxon>Bacillales</taxon>
        <taxon>Paenibacillaceae</taxon>
        <taxon>Paenibacillus</taxon>
    </lineage>
</organism>
<evidence type="ECO:0000313" key="2">
    <source>
        <dbReference type="EMBL" id="AJY77498.1"/>
    </source>
</evidence>
<dbReference type="AlphaFoldDB" id="A0A0D5NRH2"/>
<keyword evidence="1" id="KW-0472">Membrane</keyword>
<feature type="transmembrane region" description="Helical" evidence="1">
    <location>
        <begin position="87"/>
        <end position="104"/>
    </location>
</feature>
<sequence>MIAVFLLIWGWLAFWPVVRRDWLLENIPLAAFIVLLAFMYRKVAFSNLSYLFITIFFILHTVGAHYAYQVPLVDDWFRSIFQTKRGVYDRLVHLAFGLLILLPMRELALRVLRLGGVWAYAVPFAAVLSMSGIYEISEMWVALLADPKLAAQYLGLKGDPLDTAKDMSMTLFGVLIACGLIALIGYIRHKGRDTE</sequence>
<reference evidence="3" key="2">
    <citation type="submission" date="2015-03" db="EMBL/GenBank/DDBJ databases">
        <title>Genome sequence of Paenibacillus beijingensis strain DSM 24997T.</title>
        <authorList>
            <person name="Kwak Y."/>
            <person name="Shin J.-H."/>
        </authorList>
    </citation>
    <scope>NUCLEOTIDE SEQUENCE [LARGE SCALE GENOMIC DNA]</scope>
    <source>
        <strain evidence="3">DSM 24997</strain>
    </source>
</reference>
<evidence type="ECO:0000313" key="3">
    <source>
        <dbReference type="Proteomes" id="UP000032633"/>
    </source>
</evidence>
<dbReference type="InterPro" id="IPR014509">
    <property type="entry name" value="YjdF-like"/>
</dbReference>
<feature type="transmembrane region" description="Helical" evidence="1">
    <location>
        <begin position="111"/>
        <end position="134"/>
    </location>
</feature>
<dbReference type="EMBL" id="CP011058">
    <property type="protein sequence ID" value="AJY77498.1"/>
    <property type="molecule type" value="Genomic_DNA"/>
</dbReference>
<protein>
    <recommendedName>
        <fullName evidence="4">DUF2238 domain-containing protein</fullName>
    </recommendedName>
</protein>
<gene>
    <name evidence="2" type="ORF">VN24_04400</name>
</gene>
<proteinExistence type="predicted"/>